<protein>
    <submittedName>
        <fullName evidence="1">Type II toxin-antitoxin system VapB family antitoxin</fullName>
    </submittedName>
</protein>
<dbReference type="InterPro" id="IPR019239">
    <property type="entry name" value="VapB_antitoxin"/>
</dbReference>
<organism evidence="1 2">
    <name type="scientific">Mesorhizobium liriopis</name>
    <dbReference type="NCBI Taxonomy" id="2953882"/>
    <lineage>
        <taxon>Bacteria</taxon>
        <taxon>Pseudomonadati</taxon>
        <taxon>Pseudomonadota</taxon>
        <taxon>Alphaproteobacteria</taxon>
        <taxon>Hyphomicrobiales</taxon>
        <taxon>Phyllobacteriaceae</taxon>
        <taxon>Mesorhizobium</taxon>
    </lineage>
</organism>
<evidence type="ECO:0000313" key="1">
    <source>
        <dbReference type="EMBL" id="MCO6048850.1"/>
    </source>
</evidence>
<comment type="caution">
    <text evidence="1">The sequence shown here is derived from an EMBL/GenBank/DDBJ whole genome shotgun (WGS) entry which is preliminary data.</text>
</comment>
<dbReference type="RefSeq" id="WP_252816042.1">
    <property type="nucleotide sequence ID" value="NZ_JAMXQS010000002.1"/>
</dbReference>
<evidence type="ECO:0000313" key="2">
    <source>
        <dbReference type="Proteomes" id="UP001205906"/>
    </source>
</evidence>
<dbReference type="Pfam" id="PF09957">
    <property type="entry name" value="VapB_antitoxin"/>
    <property type="match status" value="1"/>
</dbReference>
<accession>A0ABT1C212</accession>
<sequence>MRTNIELDDALIGEVMKISGQKTKRGAIDQLMREYIQAARRREAIEGMRGMGWDGDLDAMRESWSVDLDRQ</sequence>
<dbReference type="Proteomes" id="UP001205906">
    <property type="component" value="Unassembled WGS sequence"/>
</dbReference>
<reference evidence="1 2" key="1">
    <citation type="submission" date="2022-06" db="EMBL/GenBank/DDBJ databases">
        <title>Mesorhizobium sp. strain RP14 Genome sequencing and assembly.</title>
        <authorList>
            <person name="Kim I."/>
        </authorList>
    </citation>
    <scope>NUCLEOTIDE SEQUENCE [LARGE SCALE GENOMIC DNA]</scope>
    <source>
        <strain evidence="2">RP14(2022)</strain>
    </source>
</reference>
<dbReference type="EMBL" id="JAMXQS010000002">
    <property type="protein sequence ID" value="MCO6048850.1"/>
    <property type="molecule type" value="Genomic_DNA"/>
</dbReference>
<gene>
    <name evidence="1" type="ORF">NGM99_03490</name>
</gene>
<proteinExistence type="predicted"/>
<name>A0ABT1C212_9HYPH</name>
<keyword evidence="2" id="KW-1185">Reference proteome</keyword>